<evidence type="ECO:0000259" key="12">
    <source>
        <dbReference type="PROSITE" id="PS51471"/>
    </source>
</evidence>
<dbReference type="EC" id="1.14.20.7" evidence="3"/>
<dbReference type="InterPro" id="IPR027443">
    <property type="entry name" value="IPNS-like_sf"/>
</dbReference>
<dbReference type="InterPro" id="IPR026992">
    <property type="entry name" value="DIOX_N"/>
</dbReference>
<dbReference type="EMBL" id="FRCX01000002">
    <property type="protein sequence ID" value="SHM69240.1"/>
    <property type="molecule type" value="Genomic_DNA"/>
</dbReference>
<dbReference type="InterPro" id="IPR044861">
    <property type="entry name" value="IPNS-like_FE2OG_OXY"/>
</dbReference>
<organism evidence="13 14">
    <name type="scientific">Duganella sacchari</name>
    <dbReference type="NCBI Taxonomy" id="551987"/>
    <lineage>
        <taxon>Bacteria</taxon>
        <taxon>Pseudomonadati</taxon>
        <taxon>Pseudomonadota</taxon>
        <taxon>Betaproteobacteria</taxon>
        <taxon>Burkholderiales</taxon>
        <taxon>Oxalobacteraceae</taxon>
        <taxon>Telluria group</taxon>
        <taxon>Duganella</taxon>
    </lineage>
</organism>
<keyword evidence="6" id="KW-0266">Ethylene biosynthesis</keyword>
<dbReference type="InterPro" id="IPR005123">
    <property type="entry name" value="Oxoglu/Fe-dep_dioxygenase_dom"/>
</dbReference>
<evidence type="ECO:0000256" key="6">
    <source>
        <dbReference type="ARBA" id="ARBA00022666"/>
    </source>
</evidence>
<dbReference type="SUPFAM" id="SSF51197">
    <property type="entry name" value="Clavaminate synthase-like"/>
    <property type="match status" value="1"/>
</dbReference>
<comment type="catalytic activity">
    <reaction evidence="9">
        <text>2-oxoglutarate + O2 + 2 H(+) = ethene + 3 CO2 + H2O</text>
        <dbReference type="Rhea" id="RHEA:31523"/>
        <dbReference type="ChEBI" id="CHEBI:15377"/>
        <dbReference type="ChEBI" id="CHEBI:15378"/>
        <dbReference type="ChEBI" id="CHEBI:15379"/>
        <dbReference type="ChEBI" id="CHEBI:16526"/>
        <dbReference type="ChEBI" id="CHEBI:16810"/>
        <dbReference type="ChEBI" id="CHEBI:18153"/>
        <dbReference type="EC" id="1.13.12.19"/>
    </reaction>
</comment>
<evidence type="ECO:0000256" key="7">
    <source>
        <dbReference type="ARBA" id="ARBA00031011"/>
    </source>
</evidence>
<dbReference type="GO" id="GO:0009693">
    <property type="term" value="P:ethylene biosynthetic process"/>
    <property type="evidence" value="ECO:0007669"/>
    <property type="project" value="UniProtKB-KW"/>
</dbReference>
<dbReference type="RefSeq" id="WP_139260353.1">
    <property type="nucleotide sequence ID" value="NZ_FRCX01000002.1"/>
</dbReference>
<dbReference type="PRINTS" id="PR00682">
    <property type="entry name" value="IPNSYNTHASE"/>
</dbReference>
<evidence type="ECO:0000313" key="14">
    <source>
        <dbReference type="Proteomes" id="UP000184339"/>
    </source>
</evidence>
<accession>A0A1M7KVI2</accession>
<dbReference type="Proteomes" id="UP000184339">
    <property type="component" value="Unassembled WGS sequence"/>
</dbReference>
<keyword evidence="14" id="KW-1185">Reference proteome</keyword>
<dbReference type="PROSITE" id="PS51471">
    <property type="entry name" value="FE2OG_OXY"/>
    <property type="match status" value="1"/>
</dbReference>
<dbReference type="STRING" id="551987.SAMN05192549_102246"/>
<dbReference type="GO" id="GO:0102276">
    <property type="term" value="F:2-oxoglutarate oxygenase/decarboxylase (ethylene-forming) activity"/>
    <property type="evidence" value="ECO:0007669"/>
    <property type="project" value="UniProtKB-EC"/>
</dbReference>
<dbReference type="OrthoDB" id="21825at2"/>
<protein>
    <recommendedName>
        <fullName evidence="5">2-oxoglutarate-dependent ethylene/succinate-forming enzyme</fullName>
        <ecNumber evidence="4">1.13.12.19</ecNumber>
        <ecNumber evidence="3">1.14.20.7</ecNumber>
    </recommendedName>
    <alternativeName>
        <fullName evidence="7">2-oxoglutarate dioxygenase (ethylene-forming)</fullName>
    </alternativeName>
    <alternativeName>
        <fullName evidence="8">2-oxoglutarate/L-arginine monooxygenase/decarboxylase (succinate-forming)</fullName>
    </alternativeName>
</protein>
<keyword evidence="11" id="KW-0560">Oxidoreductase</keyword>
<dbReference type="InterPro" id="IPR050231">
    <property type="entry name" value="Iron_ascorbate_oxido_reductase"/>
</dbReference>
<comment type="pathway">
    <text evidence="2">Alkene biosynthesis; ethylene biosynthesis via 2-oxoglutarate.</text>
</comment>
<comment type="cofactor">
    <cofactor evidence="1">
        <name>Fe(2+)</name>
        <dbReference type="ChEBI" id="CHEBI:29033"/>
    </cofactor>
</comment>
<comment type="similarity">
    <text evidence="11">Belongs to the iron/ascorbate-dependent oxidoreductase family.</text>
</comment>
<evidence type="ECO:0000313" key="13">
    <source>
        <dbReference type="EMBL" id="SHM69240.1"/>
    </source>
</evidence>
<evidence type="ECO:0000256" key="1">
    <source>
        <dbReference type="ARBA" id="ARBA00001954"/>
    </source>
</evidence>
<dbReference type="GO" id="GO:0046872">
    <property type="term" value="F:metal ion binding"/>
    <property type="evidence" value="ECO:0007669"/>
    <property type="project" value="UniProtKB-KW"/>
</dbReference>
<evidence type="ECO:0000256" key="4">
    <source>
        <dbReference type="ARBA" id="ARBA00012531"/>
    </source>
</evidence>
<name>A0A1M7KVI2_9BURK</name>
<reference evidence="14" key="1">
    <citation type="submission" date="2016-11" db="EMBL/GenBank/DDBJ databases">
        <authorList>
            <person name="Varghese N."/>
            <person name="Submissions S."/>
        </authorList>
    </citation>
    <scope>NUCLEOTIDE SEQUENCE [LARGE SCALE GENOMIC DNA]</scope>
    <source>
        <strain evidence="14">Sac-22</strain>
    </source>
</reference>
<dbReference type="PANTHER" id="PTHR47990">
    <property type="entry name" value="2-OXOGLUTARATE (2OG) AND FE(II)-DEPENDENT OXYGENASE SUPERFAMILY PROTEIN-RELATED"/>
    <property type="match status" value="1"/>
</dbReference>
<gene>
    <name evidence="13" type="ORF">SAMN05192549_102246</name>
</gene>
<dbReference type="Pfam" id="PF03171">
    <property type="entry name" value="2OG-FeII_Oxy"/>
    <property type="match status" value="1"/>
</dbReference>
<evidence type="ECO:0000256" key="8">
    <source>
        <dbReference type="ARBA" id="ARBA00031282"/>
    </source>
</evidence>
<dbReference type="AlphaFoldDB" id="A0A1M7KVI2"/>
<evidence type="ECO:0000256" key="3">
    <source>
        <dbReference type="ARBA" id="ARBA00012293"/>
    </source>
</evidence>
<keyword evidence="11" id="KW-0408">Iron</keyword>
<comment type="catalytic activity">
    <reaction evidence="10">
        <text>L-arginine + 2-oxoglutarate + O2 = guanidine + L-glutamate 5-semialdehyde + succinate + CO2</text>
        <dbReference type="Rhea" id="RHEA:31535"/>
        <dbReference type="ChEBI" id="CHEBI:15379"/>
        <dbReference type="ChEBI" id="CHEBI:16526"/>
        <dbReference type="ChEBI" id="CHEBI:16810"/>
        <dbReference type="ChEBI" id="CHEBI:30031"/>
        <dbReference type="ChEBI" id="CHEBI:30087"/>
        <dbReference type="ChEBI" id="CHEBI:32682"/>
        <dbReference type="ChEBI" id="CHEBI:58066"/>
        <dbReference type="EC" id="1.14.20.7"/>
    </reaction>
</comment>
<evidence type="ECO:0000256" key="5">
    <source>
        <dbReference type="ARBA" id="ARBA00019045"/>
    </source>
</evidence>
<keyword evidence="11" id="KW-0479">Metal-binding</keyword>
<dbReference type="Pfam" id="PF14226">
    <property type="entry name" value="DIOX_N"/>
    <property type="match status" value="1"/>
</dbReference>
<evidence type="ECO:0000256" key="9">
    <source>
        <dbReference type="ARBA" id="ARBA00047725"/>
    </source>
</evidence>
<dbReference type="EC" id="1.13.12.19" evidence="4"/>
<evidence type="ECO:0000256" key="11">
    <source>
        <dbReference type="RuleBase" id="RU003682"/>
    </source>
</evidence>
<feature type="domain" description="Fe2OG dioxygenase" evidence="12">
    <location>
        <begin position="169"/>
        <end position="270"/>
    </location>
</feature>
<proteinExistence type="inferred from homology"/>
<evidence type="ECO:0000256" key="10">
    <source>
        <dbReference type="ARBA" id="ARBA00049359"/>
    </source>
</evidence>
<sequence length="330" mass="37720">MTIHSFPVFNYEDMVNGAITPDHVFDTLRKHGYFYLTRLEQVVPPRLFKSLHEKARHFFASPLEQKMAYYIGASPNHRGYVPVTEKGAYSDEKIRAYEAFDIGYDSAEAPGRGFKLIGPNRYPGHVDGMDAALQAYYNANLRIGTELLRLIARASQLEDSHFDRYITRPASQLRLIHYLENDVLVGQDDASMGAHTDYEVFTIMHQSAPGLLAFDQVGRSWKNMPVFKNTLLVLAGDMLEFMSGGHIKSLLHRVVSTGEERYSFPFFMNLDFDTELTVLPAWGRSDKSVVVGHHLLGQLYRDFPYIKERVDSGQWVLDFAIPSHNEYEQI</sequence>
<dbReference type="Gene3D" id="2.60.120.330">
    <property type="entry name" value="B-lactam Antibiotic, Isopenicillin N Synthase, Chain"/>
    <property type="match status" value="1"/>
</dbReference>
<evidence type="ECO:0000256" key="2">
    <source>
        <dbReference type="ARBA" id="ARBA00004767"/>
    </source>
</evidence>